<accession>A0A4Y7TVX9</accession>
<feature type="transmembrane region" description="Helical" evidence="2">
    <location>
        <begin position="182"/>
        <end position="205"/>
    </location>
</feature>
<feature type="transmembrane region" description="Helical" evidence="2">
    <location>
        <begin position="102"/>
        <end position="124"/>
    </location>
</feature>
<name>A0A4Y7TVX9_COPMI</name>
<comment type="caution">
    <text evidence="4">The sequence shown here is derived from an EMBL/GenBank/DDBJ whole genome shotgun (WGS) entry which is preliminary data.</text>
</comment>
<dbReference type="Proteomes" id="UP000298030">
    <property type="component" value="Unassembled WGS sequence"/>
</dbReference>
<evidence type="ECO:0000313" key="4">
    <source>
        <dbReference type="EMBL" id="TEB38094.1"/>
    </source>
</evidence>
<gene>
    <name evidence="4" type="ORF">FA13DRAFT_723060</name>
</gene>
<keyword evidence="2" id="KW-0472">Membrane</keyword>
<evidence type="ECO:0000313" key="5">
    <source>
        <dbReference type="Proteomes" id="UP000298030"/>
    </source>
</evidence>
<dbReference type="Pfam" id="PF20151">
    <property type="entry name" value="DUF6533"/>
    <property type="match status" value="1"/>
</dbReference>
<dbReference type="OrthoDB" id="2748223at2759"/>
<feature type="domain" description="DUF6533" evidence="3">
    <location>
        <begin position="28"/>
        <end position="66"/>
    </location>
</feature>
<feature type="transmembrane region" description="Helical" evidence="2">
    <location>
        <begin position="226"/>
        <end position="244"/>
    </location>
</feature>
<feature type="region of interest" description="Disordered" evidence="1">
    <location>
        <begin position="262"/>
        <end position="299"/>
    </location>
</feature>
<evidence type="ECO:0000259" key="3">
    <source>
        <dbReference type="Pfam" id="PF20151"/>
    </source>
</evidence>
<protein>
    <recommendedName>
        <fullName evidence="3">DUF6533 domain-containing protein</fullName>
    </recommendedName>
</protein>
<keyword evidence="5" id="KW-1185">Reference proteome</keyword>
<organism evidence="4 5">
    <name type="scientific">Coprinellus micaceus</name>
    <name type="common">Glistening ink-cap mushroom</name>
    <name type="synonym">Coprinus micaceus</name>
    <dbReference type="NCBI Taxonomy" id="71717"/>
    <lineage>
        <taxon>Eukaryota</taxon>
        <taxon>Fungi</taxon>
        <taxon>Dikarya</taxon>
        <taxon>Basidiomycota</taxon>
        <taxon>Agaricomycotina</taxon>
        <taxon>Agaricomycetes</taxon>
        <taxon>Agaricomycetidae</taxon>
        <taxon>Agaricales</taxon>
        <taxon>Agaricineae</taxon>
        <taxon>Psathyrellaceae</taxon>
        <taxon>Coprinellus</taxon>
    </lineage>
</organism>
<sequence length="348" mass="38546">MQNDLPFGLQDDVQATIAGFSATMATNYVGVSSYALVTADFLHTFPDEVRLMWPTPLSLPKVLYFSATVLPCHGAWRDLRRLWPPHNTTPQKSVKALSFDKAVSPLIDVSSIMVMIASEGILFIRVYAFSGKNKKMLMYLVFQFLAIHAPAFALFTKFLKTVRFVKLPIDNLICMPAEADSMLISGVFALLLASVLIVMFIMMYLAFRKHRDLNSPLLTMFYRDGIFYFVCLSVLAIGNITVNLRAPNGGLKFLLVQPEVDPPRHPLDPDASASARMRRTGPPGQENTAGMLRPGASAMSDTAGRHLSTIKFRMNPLETMEDAVLPSNLGCRGEGRIAISRMPIGILR</sequence>
<keyword evidence="2" id="KW-0812">Transmembrane</keyword>
<feature type="transmembrane region" description="Helical" evidence="2">
    <location>
        <begin position="136"/>
        <end position="155"/>
    </location>
</feature>
<keyword evidence="2" id="KW-1133">Transmembrane helix</keyword>
<evidence type="ECO:0000256" key="1">
    <source>
        <dbReference type="SAM" id="MobiDB-lite"/>
    </source>
</evidence>
<reference evidence="4 5" key="1">
    <citation type="journal article" date="2019" name="Nat. Ecol. Evol.">
        <title>Megaphylogeny resolves global patterns of mushroom evolution.</title>
        <authorList>
            <person name="Varga T."/>
            <person name="Krizsan K."/>
            <person name="Foldi C."/>
            <person name="Dima B."/>
            <person name="Sanchez-Garcia M."/>
            <person name="Sanchez-Ramirez S."/>
            <person name="Szollosi G.J."/>
            <person name="Szarkandi J.G."/>
            <person name="Papp V."/>
            <person name="Albert L."/>
            <person name="Andreopoulos W."/>
            <person name="Angelini C."/>
            <person name="Antonin V."/>
            <person name="Barry K.W."/>
            <person name="Bougher N.L."/>
            <person name="Buchanan P."/>
            <person name="Buyck B."/>
            <person name="Bense V."/>
            <person name="Catcheside P."/>
            <person name="Chovatia M."/>
            <person name="Cooper J."/>
            <person name="Damon W."/>
            <person name="Desjardin D."/>
            <person name="Finy P."/>
            <person name="Geml J."/>
            <person name="Haridas S."/>
            <person name="Hughes K."/>
            <person name="Justo A."/>
            <person name="Karasinski D."/>
            <person name="Kautmanova I."/>
            <person name="Kiss B."/>
            <person name="Kocsube S."/>
            <person name="Kotiranta H."/>
            <person name="LaButti K.M."/>
            <person name="Lechner B.E."/>
            <person name="Liimatainen K."/>
            <person name="Lipzen A."/>
            <person name="Lukacs Z."/>
            <person name="Mihaltcheva S."/>
            <person name="Morgado L.N."/>
            <person name="Niskanen T."/>
            <person name="Noordeloos M.E."/>
            <person name="Ohm R.A."/>
            <person name="Ortiz-Santana B."/>
            <person name="Ovrebo C."/>
            <person name="Racz N."/>
            <person name="Riley R."/>
            <person name="Savchenko A."/>
            <person name="Shiryaev A."/>
            <person name="Soop K."/>
            <person name="Spirin V."/>
            <person name="Szebenyi C."/>
            <person name="Tomsovsky M."/>
            <person name="Tulloss R.E."/>
            <person name="Uehling J."/>
            <person name="Grigoriev I.V."/>
            <person name="Vagvolgyi C."/>
            <person name="Papp T."/>
            <person name="Martin F.M."/>
            <person name="Miettinen O."/>
            <person name="Hibbett D.S."/>
            <person name="Nagy L.G."/>
        </authorList>
    </citation>
    <scope>NUCLEOTIDE SEQUENCE [LARGE SCALE GENOMIC DNA]</scope>
    <source>
        <strain evidence="4 5">FP101781</strain>
    </source>
</reference>
<dbReference type="InterPro" id="IPR045340">
    <property type="entry name" value="DUF6533"/>
</dbReference>
<dbReference type="EMBL" id="QPFP01000003">
    <property type="protein sequence ID" value="TEB38094.1"/>
    <property type="molecule type" value="Genomic_DNA"/>
</dbReference>
<proteinExistence type="predicted"/>
<evidence type="ECO:0000256" key="2">
    <source>
        <dbReference type="SAM" id="Phobius"/>
    </source>
</evidence>
<dbReference type="AlphaFoldDB" id="A0A4Y7TVX9"/>